<proteinExistence type="predicted"/>
<feature type="non-terminal residue" evidence="1">
    <location>
        <position position="124"/>
    </location>
</feature>
<accession>A0A9P7FK58</accession>
<dbReference type="EMBL" id="JABBWM010000002">
    <property type="protein sequence ID" value="KAG2119860.1"/>
    <property type="molecule type" value="Genomic_DNA"/>
</dbReference>
<dbReference type="Proteomes" id="UP000823399">
    <property type="component" value="Unassembled WGS sequence"/>
</dbReference>
<comment type="caution">
    <text evidence="1">The sequence shown here is derived from an EMBL/GenBank/DDBJ whole genome shotgun (WGS) entry which is preliminary data.</text>
</comment>
<reference evidence="1" key="1">
    <citation type="journal article" date="2020" name="New Phytol.">
        <title>Comparative genomics reveals dynamic genome evolution in host specialist ectomycorrhizal fungi.</title>
        <authorList>
            <person name="Lofgren L.A."/>
            <person name="Nguyen N.H."/>
            <person name="Vilgalys R."/>
            <person name="Ruytinx J."/>
            <person name="Liao H.L."/>
            <person name="Branco S."/>
            <person name="Kuo A."/>
            <person name="LaButti K."/>
            <person name="Lipzen A."/>
            <person name="Andreopoulos W."/>
            <person name="Pangilinan J."/>
            <person name="Riley R."/>
            <person name="Hundley H."/>
            <person name="Na H."/>
            <person name="Barry K."/>
            <person name="Grigoriev I.V."/>
            <person name="Stajich J.E."/>
            <person name="Kennedy P.G."/>
        </authorList>
    </citation>
    <scope>NUCLEOTIDE SEQUENCE</scope>
    <source>
        <strain evidence="1">FC423</strain>
    </source>
</reference>
<dbReference type="AlphaFoldDB" id="A0A9P7FK58"/>
<dbReference type="RefSeq" id="XP_041299686.1">
    <property type="nucleotide sequence ID" value="XM_041430512.1"/>
</dbReference>
<evidence type="ECO:0000313" key="2">
    <source>
        <dbReference type="Proteomes" id="UP000823399"/>
    </source>
</evidence>
<name>A0A9P7FK58_9AGAM</name>
<dbReference type="OrthoDB" id="2681818at2759"/>
<evidence type="ECO:0000313" key="1">
    <source>
        <dbReference type="EMBL" id="KAG2119860.1"/>
    </source>
</evidence>
<organism evidence="1 2">
    <name type="scientific">Suillus discolor</name>
    <dbReference type="NCBI Taxonomy" id="1912936"/>
    <lineage>
        <taxon>Eukaryota</taxon>
        <taxon>Fungi</taxon>
        <taxon>Dikarya</taxon>
        <taxon>Basidiomycota</taxon>
        <taxon>Agaricomycotina</taxon>
        <taxon>Agaricomycetes</taxon>
        <taxon>Agaricomycetidae</taxon>
        <taxon>Boletales</taxon>
        <taxon>Suillineae</taxon>
        <taxon>Suillaceae</taxon>
        <taxon>Suillus</taxon>
    </lineage>
</organism>
<feature type="non-terminal residue" evidence="1">
    <location>
        <position position="1"/>
    </location>
</feature>
<keyword evidence="2" id="KW-1185">Reference proteome</keyword>
<dbReference type="GeneID" id="64692771"/>
<protein>
    <submittedName>
        <fullName evidence="1">Uncharacterized protein</fullName>
    </submittedName>
</protein>
<gene>
    <name evidence="1" type="ORF">F5147DRAFT_556254</name>
</gene>
<sequence length="124" mass="13388">STEPSPIVQASNYIPPPAHHFTADEISQNAHHVNWQTTVDAIVKHPFGAIIEYPETGSVMGQAIAHIFPISANCITHGFDNPKASFQYLLGDGHGGQKNILCHLLSDSTDGKPVKCNRISTSCK</sequence>